<evidence type="ECO:0000313" key="4">
    <source>
        <dbReference type="Proteomes" id="UP001642409"/>
    </source>
</evidence>
<feature type="domain" description="UPF0113" evidence="1">
    <location>
        <begin position="85"/>
        <end position="142"/>
    </location>
</feature>
<sequence length="147" mass="16840">MVKRLHGIFIQNVYATIDTHKLQITIAVAYIISTPSENYQIFNQSSFYRYFYNVTYVIQNRIFKTLHVLRDQECYIVTIQSEHTFKKMSDGIPDNAGVVVFNEQDGAVGFGVMTKAGVDAARSQFGARVVIHQADVGEYLRDQEQMF</sequence>
<organism evidence="2">
    <name type="scientific">Hexamita inflata</name>
    <dbReference type="NCBI Taxonomy" id="28002"/>
    <lineage>
        <taxon>Eukaryota</taxon>
        <taxon>Metamonada</taxon>
        <taxon>Diplomonadida</taxon>
        <taxon>Hexamitidae</taxon>
        <taxon>Hexamitinae</taxon>
        <taxon>Hexamita</taxon>
    </lineage>
</organism>
<evidence type="ECO:0000313" key="2">
    <source>
        <dbReference type="EMBL" id="CAI9967859.1"/>
    </source>
</evidence>
<dbReference type="CDD" id="cd21151">
    <property type="entry name" value="PUA_Nip7-like"/>
    <property type="match status" value="1"/>
</dbReference>
<comment type="caution">
    <text evidence="2">The sequence shown here is derived from an EMBL/GenBank/DDBJ whole genome shotgun (WGS) entry which is preliminary data.</text>
</comment>
<accession>A0AA86QXK1</accession>
<keyword evidence="4" id="KW-1185">Reference proteome</keyword>
<dbReference type="InterPro" id="IPR036974">
    <property type="entry name" value="PUA_sf"/>
</dbReference>
<protein>
    <submittedName>
        <fullName evidence="2">Ribosome subunit biogenesis protein NIP7</fullName>
    </submittedName>
    <submittedName>
        <fullName evidence="3">Ribosome_subunit biogenesis protein NIP7</fullName>
    </submittedName>
</protein>
<proteinExistence type="predicted"/>
<dbReference type="AlphaFoldDB" id="A0AA86QXK1"/>
<evidence type="ECO:0000259" key="1">
    <source>
        <dbReference type="Pfam" id="PF03657"/>
    </source>
</evidence>
<dbReference type="Gene3D" id="2.30.130.10">
    <property type="entry name" value="PUA domain"/>
    <property type="match status" value="1"/>
</dbReference>
<reference evidence="2" key="1">
    <citation type="submission" date="2023-06" db="EMBL/GenBank/DDBJ databases">
        <authorList>
            <person name="Kurt Z."/>
        </authorList>
    </citation>
    <scope>NUCLEOTIDE SEQUENCE</scope>
</reference>
<dbReference type="EMBL" id="CATOUU010001030">
    <property type="protein sequence ID" value="CAI9967859.1"/>
    <property type="molecule type" value="Genomic_DNA"/>
</dbReference>
<dbReference type="EMBL" id="CAXDID020000189">
    <property type="protein sequence ID" value="CAL6051793.1"/>
    <property type="molecule type" value="Genomic_DNA"/>
</dbReference>
<dbReference type="InterPro" id="IPR005155">
    <property type="entry name" value="UPF0113_PUA"/>
</dbReference>
<reference evidence="3 4" key="2">
    <citation type="submission" date="2024-07" db="EMBL/GenBank/DDBJ databases">
        <authorList>
            <person name="Akdeniz Z."/>
        </authorList>
    </citation>
    <scope>NUCLEOTIDE SEQUENCE [LARGE SCALE GENOMIC DNA]</scope>
</reference>
<dbReference type="SUPFAM" id="SSF88697">
    <property type="entry name" value="PUA domain-like"/>
    <property type="match status" value="1"/>
</dbReference>
<dbReference type="PROSITE" id="PS50890">
    <property type="entry name" value="PUA"/>
    <property type="match status" value="1"/>
</dbReference>
<gene>
    <name evidence="3" type="ORF">HINF_LOCUS44542</name>
    <name evidence="2" type="ORF">HINF_LOCUS55504</name>
</gene>
<dbReference type="InterPro" id="IPR015947">
    <property type="entry name" value="PUA-like_sf"/>
</dbReference>
<dbReference type="GO" id="GO:0003723">
    <property type="term" value="F:RNA binding"/>
    <property type="evidence" value="ECO:0007669"/>
    <property type="project" value="InterPro"/>
</dbReference>
<name>A0AA86QXK1_9EUKA</name>
<dbReference type="Pfam" id="PF03657">
    <property type="entry name" value="UPF0113"/>
    <property type="match status" value="1"/>
</dbReference>
<evidence type="ECO:0000313" key="3">
    <source>
        <dbReference type="EMBL" id="CAL6051793.1"/>
    </source>
</evidence>
<dbReference type="Proteomes" id="UP001642409">
    <property type="component" value="Unassembled WGS sequence"/>
</dbReference>